<evidence type="ECO:0000313" key="3">
    <source>
        <dbReference type="Proteomes" id="UP001305779"/>
    </source>
</evidence>
<comment type="caution">
    <text evidence="2">The sequence shown here is derived from an EMBL/GenBank/DDBJ whole genome shotgun (WGS) entry which is preliminary data.</text>
</comment>
<evidence type="ECO:0000313" key="2">
    <source>
        <dbReference type="EMBL" id="KAK4499969.1"/>
    </source>
</evidence>
<organism evidence="2 3">
    <name type="scientific">Zasmidium cellare</name>
    <name type="common">Wine cellar mold</name>
    <name type="synonym">Racodium cellare</name>
    <dbReference type="NCBI Taxonomy" id="395010"/>
    <lineage>
        <taxon>Eukaryota</taxon>
        <taxon>Fungi</taxon>
        <taxon>Dikarya</taxon>
        <taxon>Ascomycota</taxon>
        <taxon>Pezizomycotina</taxon>
        <taxon>Dothideomycetes</taxon>
        <taxon>Dothideomycetidae</taxon>
        <taxon>Mycosphaerellales</taxon>
        <taxon>Mycosphaerellaceae</taxon>
        <taxon>Zasmidium</taxon>
    </lineage>
</organism>
<dbReference type="PANTHER" id="PTHR35870">
    <property type="entry name" value="PROTEIN, PUTATIVE (AFU_ORTHOLOGUE AFUA_5G03330)-RELATED"/>
    <property type="match status" value="1"/>
</dbReference>
<name>A0ABR0EEP3_ZASCE</name>
<keyword evidence="1" id="KW-0560">Oxidoreductase</keyword>
<evidence type="ECO:0000256" key="1">
    <source>
        <dbReference type="ARBA" id="ARBA00023002"/>
    </source>
</evidence>
<dbReference type="Pfam" id="PF14027">
    <property type="entry name" value="Questin_oxidase"/>
    <property type="match status" value="1"/>
</dbReference>
<reference evidence="2 3" key="1">
    <citation type="journal article" date="2023" name="G3 (Bethesda)">
        <title>A chromosome-level genome assembly of Zasmidium syzygii isolated from banana leaves.</title>
        <authorList>
            <person name="van Westerhoven A.C."/>
            <person name="Mehrabi R."/>
            <person name="Talebi R."/>
            <person name="Steentjes M.B.F."/>
            <person name="Corcolon B."/>
            <person name="Chong P.A."/>
            <person name="Kema G.H.J."/>
            <person name="Seidl M.F."/>
        </authorList>
    </citation>
    <scope>NUCLEOTIDE SEQUENCE [LARGE SCALE GENOMIC DNA]</scope>
    <source>
        <strain evidence="2 3">P124</strain>
    </source>
</reference>
<accession>A0ABR0EEP3</accession>
<keyword evidence="3" id="KW-1185">Reference proteome</keyword>
<dbReference type="Proteomes" id="UP001305779">
    <property type="component" value="Unassembled WGS sequence"/>
</dbReference>
<dbReference type="InterPro" id="IPR025337">
    <property type="entry name" value="Questin_oxidase-like"/>
</dbReference>
<proteinExistence type="predicted"/>
<sequence>MFSHRVLRNIVTSTAKRNISRRMATASRIQLRSDQKPEYYRQGITSESTRTASELLQVNHERHHIFFNTSGFHNHIVHQLLSMWALGASPEQLQREYDNNASYQRPLKAPEASILHDLEDPKKFTQYLGQQVRYGDWLQYFRNEIDKTNWQDVLQKYVFAGDERAEQMLLRMFAGLLHPVIHLGFGIEFEQPAIIAEALAQAACHSNSIGDFLLSSERAAKEDNSHKSIVHLLEEIHSDQTSNTPKPIQHYTSQVHVSESEIESKTAEMTNAVTYYTGAAQHPSHAIKFDFVFIHCVNSSIFFPPLLRLPFLTPAHKTRLLEWKIRLDLYFYASPKAPKLRHEDIANYQPKRPSGWEGVERRVLGLSDDGHAVKLVRALAHGERVCRGYEAEGFRIGDGEWLQLGHMVVDSCEARGGDGSYWVRSAGLESAWEGVPVRANL</sequence>
<dbReference type="PANTHER" id="PTHR35870:SF1">
    <property type="entry name" value="PROTEIN, PUTATIVE (AFU_ORTHOLOGUE AFUA_5G03330)-RELATED"/>
    <property type="match status" value="1"/>
</dbReference>
<dbReference type="EMBL" id="JAXOVC010000006">
    <property type="protein sequence ID" value="KAK4499969.1"/>
    <property type="molecule type" value="Genomic_DNA"/>
</dbReference>
<evidence type="ECO:0008006" key="4">
    <source>
        <dbReference type="Google" id="ProtNLM"/>
    </source>
</evidence>
<gene>
    <name evidence="2" type="ORF">PRZ48_008155</name>
</gene>
<protein>
    <recommendedName>
        <fullName evidence="4">HypA-like protein</fullName>
    </recommendedName>
</protein>